<evidence type="ECO:0000313" key="3">
    <source>
        <dbReference type="Proteomes" id="UP000075903"/>
    </source>
</evidence>
<accession>A0A182V7N3</accession>
<dbReference type="VEuPathDB" id="VectorBase:AMEM010256"/>
<dbReference type="SMART" id="SM01135">
    <property type="entry name" value="DIRP"/>
    <property type="match status" value="1"/>
</dbReference>
<reference evidence="2" key="1">
    <citation type="submission" date="2020-05" db="UniProtKB">
        <authorList>
            <consortium name="EnsemblMetazoa"/>
        </authorList>
    </citation>
    <scope>IDENTIFICATION</scope>
    <source>
        <strain evidence="2">MAF</strain>
    </source>
</reference>
<keyword evidence="3" id="KW-1185">Reference proteome</keyword>
<dbReference type="Proteomes" id="UP000075903">
    <property type="component" value="Unassembled WGS sequence"/>
</dbReference>
<feature type="domain" description="DIRP" evidence="1">
    <location>
        <begin position="6"/>
        <end position="119"/>
    </location>
</feature>
<dbReference type="InterPro" id="IPR033471">
    <property type="entry name" value="DIRP"/>
</dbReference>
<organism evidence="2 3">
    <name type="scientific">Anopheles merus</name>
    <name type="common">Mosquito</name>
    <dbReference type="NCBI Taxonomy" id="30066"/>
    <lineage>
        <taxon>Eukaryota</taxon>
        <taxon>Metazoa</taxon>
        <taxon>Ecdysozoa</taxon>
        <taxon>Arthropoda</taxon>
        <taxon>Hexapoda</taxon>
        <taxon>Insecta</taxon>
        <taxon>Pterygota</taxon>
        <taxon>Neoptera</taxon>
        <taxon>Endopterygota</taxon>
        <taxon>Diptera</taxon>
        <taxon>Nematocera</taxon>
        <taxon>Culicoidea</taxon>
        <taxon>Culicidae</taxon>
        <taxon>Anophelinae</taxon>
        <taxon>Anopheles</taxon>
    </lineage>
</organism>
<dbReference type="EnsemblMetazoa" id="AMEM010256-RA">
    <property type="protein sequence ID" value="AMEM010256-PA"/>
    <property type="gene ID" value="AMEM010256"/>
</dbReference>
<sequence>MMCQRFVSHIDAAAFALKGHYEFDSIFRQEKESLYPTLVNSSITNVERKLISNNVRKRVLIGRFSPAFISKKRVELEKRRELLRFLMANPMIEYTDGVNQWTVPDPIQIGSKGAAGDGGSGAAGGGGGGGCAVATDRPVPFGHRLPALLSLLAPTPLLLAEGGRAPTTKAGRGLCGMVQLLHRLLDGLLELRVQFTAPTTTKKKTVLLRPVMHLETLGQALQCADLDPFRIGAAGTEPPHPDVLRVYTGWCRRVRIGRWHR</sequence>
<protein>
    <submittedName>
        <fullName evidence="2">DIRP domain-containing protein</fullName>
    </submittedName>
</protein>
<proteinExistence type="predicted"/>
<dbReference type="AlphaFoldDB" id="A0A182V7N3"/>
<dbReference type="Pfam" id="PF06584">
    <property type="entry name" value="DIRP"/>
    <property type="match status" value="1"/>
</dbReference>
<evidence type="ECO:0000313" key="2">
    <source>
        <dbReference type="EnsemblMetazoa" id="AMEM010256-PA"/>
    </source>
</evidence>
<dbReference type="VEuPathDB" id="VectorBase:AMEM21_015528"/>
<evidence type="ECO:0000259" key="1">
    <source>
        <dbReference type="SMART" id="SM01135"/>
    </source>
</evidence>
<name>A0A182V7N3_ANOME</name>